<keyword evidence="2" id="KW-0732">Signal</keyword>
<dbReference type="Proteomes" id="UP001164713">
    <property type="component" value="Chromosome"/>
</dbReference>
<evidence type="ECO:0000313" key="3">
    <source>
        <dbReference type="EMBL" id="WAT20843.1"/>
    </source>
</evidence>
<evidence type="ECO:0000256" key="2">
    <source>
        <dbReference type="SAM" id="SignalP"/>
    </source>
</evidence>
<feature type="region of interest" description="Disordered" evidence="1">
    <location>
        <begin position="22"/>
        <end position="55"/>
    </location>
</feature>
<dbReference type="RefSeq" id="WP_256766422.1">
    <property type="nucleotide sequence ID" value="NZ_CP101718.1"/>
</dbReference>
<dbReference type="EMBL" id="CP114066">
    <property type="protein sequence ID" value="WAT20843.1"/>
    <property type="molecule type" value="Genomic_DNA"/>
</dbReference>
<name>A0ABY7HYU5_9BACI</name>
<accession>A0ABY7HYU5</accession>
<feature type="chain" id="PRO_5046133415" evidence="2">
    <location>
        <begin position="23"/>
        <end position="242"/>
    </location>
</feature>
<feature type="compositionally biased region" description="Basic and acidic residues" evidence="1">
    <location>
        <begin position="23"/>
        <end position="47"/>
    </location>
</feature>
<reference evidence="3" key="1">
    <citation type="submission" date="2022-12" db="EMBL/GenBank/DDBJ databases">
        <title>Genomic of Bacillus halotolerans.</title>
        <authorList>
            <person name="Xu G."/>
            <person name="Ding Y."/>
        </authorList>
    </citation>
    <scope>NUCLEOTIDE SEQUENCE</scope>
    <source>
        <strain evidence="3">B13</strain>
    </source>
</reference>
<keyword evidence="4" id="KW-1185">Reference proteome</keyword>
<gene>
    <name evidence="3" type="ORF">O0R52_18080</name>
</gene>
<evidence type="ECO:0000256" key="1">
    <source>
        <dbReference type="SAM" id="MobiDB-lite"/>
    </source>
</evidence>
<organism evidence="3 4">
    <name type="scientific">Bacillus halotolerans</name>
    <dbReference type="NCBI Taxonomy" id="260554"/>
    <lineage>
        <taxon>Bacteria</taxon>
        <taxon>Bacillati</taxon>
        <taxon>Bacillota</taxon>
        <taxon>Bacilli</taxon>
        <taxon>Bacillales</taxon>
        <taxon>Bacillaceae</taxon>
        <taxon>Bacillus</taxon>
    </lineage>
</organism>
<sequence length="242" mass="28073">MKKIIFICFGLLLALTGGCSMNDNDKNSKNNENKTEAVKPKDMDPKDLPQVPAFQDEKTREYMVSTKEEEPGYYLLESKLKGFRMLFPEDAEYLSRRSSLTGKNKESIGFNSYDKDTNVMFDGHVTYYKEESFVNEPETMLDIVSGKNDYKGEYKKSSKKKTDIYFAKKKDIFDDIDRKYNDSYSYFGYVKSTEEDNLGVEYAFTFGCKNENQPCSLDEEKAKNKVEKLINSITFLIDKKEK</sequence>
<feature type="signal peptide" evidence="2">
    <location>
        <begin position="1"/>
        <end position="22"/>
    </location>
</feature>
<protein>
    <submittedName>
        <fullName evidence="3">Lipoprotein YvcA</fullName>
    </submittedName>
</protein>
<proteinExistence type="predicted"/>
<dbReference type="PROSITE" id="PS51257">
    <property type="entry name" value="PROKAR_LIPOPROTEIN"/>
    <property type="match status" value="1"/>
</dbReference>
<keyword evidence="3" id="KW-0449">Lipoprotein</keyword>
<evidence type="ECO:0000313" key="4">
    <source>
        <dbReference type="Proteomes" id="UP001164713"/>
    </source>
</evidence>